<protein>
    <submittedName>
        <fullName evidence="1">Uncharacterized protein</fullName>
    </submittedName>
</protein>
<proteinExistence type="predicted"/>
<name>A0A1Y0B2J4_9LAMI</name>
<organism evidence="1">
    <name type="scientific">Utricularia reniformis</name>
    <dbReference type="NCBI Taxonomy" id="192314"/>
    <lineage>
        <taxon>Eukaryota</taxon>
        <taxon>Viridiplantae</taxon>
        <taxon>Streptophyta</taxon>
        <taxon>Embryophyta</taxon>
        <taxon>Tracheophyta</taxon>
        <taxon>Spermatophyta</taxon>
        <taxon>Magnoliopsida</taxon>
        <taxon>eudicotyledons</taxon>
        <taxon>Gunneridae</taxon>
        <taxon>Pentapetalae</taxon>
        <taxon>asterids</taxon>
        <taxon>lamiids</taxon>
        <taxon>Lamiales</taxon>
        <taxon>Lentibulariaceae</taxon>
        <taxon>Utricularia</taxon>
    </lineage>
</organism>
<geneLocation type="mitochondrion" evidence="1"/>
<keyword evidence="1" id="KW-0496">Mitochondrion</keyword>
<dbReference type="AlphaFoldDB" id="A0A1Y0B2J4"/>
<dbReference type="EMBL" id="KY774314">
    <property type="protein sequence ID" value="ART31620.1"/>
    <property type="molecule type" value="Genomic_DNA"/>
</dbReference>
<gene>
    <name evidence="1" type="ORF">AEK19_MT1426</name>
</gene>
<accession>A0A1Y0B2J4</accession>
<reference evidence="1" key="1">
    <citation type="submission" date="2017-03" db="EMBL/GenBank/DDBJ databases">
        <title>The mitochondrial genome of the carnivorous plant Utricularia reniformis (Lentibulariaceae): structure, comparative analysis and evolutionary landmarks.</title>
        <authorList>
            <person name="Silva S.R."/>
            <person name="Alvarenga D.O."/>
            <person name="Michael T.P."/>
            <person name="Miranda V.F.O."/>
            <person name="Varani A.M."/>
        </authorList>
    </citation>
    <scope>NUCLEOTIDE SEQUENCE</scope>
</reference>
<evidence type="ECO:0000313" key="1">
    <source>
        <dbReference type="EMBL" id="ART31620.1"/>
    </source>
</evidence>
<sequence>MCTNPSYLFGDSRTLASTVVIALNNEDGWNEVAVTIYSFCRFRRGSFHCFLHTYEVSRAYSAIGNPPY</sequence>